<evidence type="ECO:0000256" key="2">
    <source>
        <dbReference type="ARBA" id="ARBA00004286"/>
    </source>
</evidence>
<evidence type="ECO:0000256" key="1">
    <source>
        <dbReference type="ARBA" id="ARBA00004123"/>
    </source>
</evidence>
<dbReference type="PROSITE" id="PS51504">
    <property type="entry name" value="H15"/>
    <property type="match status" value="1"/>
</dbReference>
<accession>A0ABV0NKY4</accession>
<evidence type="ECO:0000313" key="11">
    <source>
        <dbReference type="Proteomes" id="UP001476798"/>
    </source>
</evidence>
<dbReference type="EMBL" id="JAHRIO010041183">
    <property type="protein sequence ID" value="MEQ2171960.1"/>
    <property type="molecule type" value="Genomic_DNA"/>
</dbReference>
<keyword evidence="8" id="KW-0472">Membrane</keyword>
<keyword evidence="8" id="KW-1133">Transmembrane helix</keyword>
<sequence length="191" mass="21589">MVSDRLSTETPMSINFMLPTLVHIFSKFYMLIIGCWRMKNFYTLAQKGAQKQEPLGDALPLIITRLCEPKEASYNLIKKYLEQHFPSLNIENRYDSVTGPDLLKTALVRAVEKGHLEQITGKGARGTFQLKRAAKELKGSMLEDAITVAITAMNEPKTCSTTSLRKFLVDSNKDVKENLLGKFCVSNTHRF</sequence>
<feature type="domain" description="H15" evidence="9">
    <location>
        <begin position="51"/>
        <end position="132"/>
    </location>
</feature>
<keyword evidence="7" id="KW-0539">Nucleus</keyword>
<evidence type="ECO:0000256" key="6">
    <source>
        <dbReference type="ARBA" id="ARBA00023125"/>
    </source>
</evidence>
<evidence type="ECO:0000256" key="5">
    <source>
        <dbReference type="ARBA" id="ARBA00022737"/>
    </source>
</evidence>
<dbReference type="InterPro" id="IPR036390">
    <property type="entry name" value="WH_DNA-bd_sf"/>
</dbReference>
<keyword evidence="11" id="KW-1185">Reference proteome</keyword>
<keyword evidence="8" id="KW-0812">Transmembrane</keyword>
<evidence type="ECO:0000256" key="4">
    <source>
        <dbReference type="ARBA" id="ARBA00022454"/>
    </source>
</evidence>
<keyword evidence="6" id="KW-0238">DNA-binding</keyword>
<dbReference type="PANTHER" id="PTHR15832">
    <property type="entry name" value="SHC (SRC HOMOLOGY DOMAIN C-TERMINAL) ADAPTOR HOMOLOG"/>
    <property type="match status" value="1"/>
</dbReference>
<keyword evidence="4" id="KW-0158">Chromosome</keyword>
<dbReference type="Pfam" id="PF00538">
    <property type="entry name" value="Linker_histone"/>
    <property type="match status" value="1"/>
</dbReference>
<keyword evidence="5" id="KW-0677">Repeat</keyword>
<comment type="caution">
    <text evidence="10">The sequence shown here is derived from an EMBL/GenBank/DDBJ whole genome shotgun (WGS) entry which is preliminary data.</text>
</comment>
<dbReference type="SUPFAM" id="SSF46785">
    <property type="entry name" value="Winged helix' DNA-binding domain"/>
    <property type="match status" value="1"/>
</dbReference>
<proteinExistence type="predicted"/>
<reference evidence="10 11" key="1">
    <citation type="submission" date="2021-06" db="EMBL/GenBank/DDBJ databases">
        <authorList>
            <person name="Palmer J.M."/>
        </authorList>
    </citation>
    <scope>NUCLEOTIDE SEQUENCE [LARGE SCALE GENOMIC DNA]</scope>
    <source>
        <strain evidence="10 11">GA_2019</strain>
        <tissue evidence="10">Muscle</tissue>
    </source>
</reference>
<dbReference type="Proteomes" id="UP001476798">
    <property type="component" value="Unassembled WGS sequence"/>
</dbReference>
<evidence type="ECO:0000256" key="7">
    <source>
        <dbReference type="ARBA" id="ARBA00023242"/>
    </source>
</evidence>
<feature type="transmembrane region" description="Helical" evidence="8">
    <location>
        <begin position="12"/>
        <end position="32"/>
    </location>
</feature>
<evidence type="ECO:0000259" key="9">
    <source>
        <dbReference type="PROSITE" id="PS51504"/>
    </source>
</evidence>
<name>A0ABV0NKY4_9TELE</name>
<protein>
    <recommendedName>
        <fullName evidence="3">Heterochromatin protein 1-binding protein 3</fullName>
    </recommendedName>
</protein>
<dbReference type="PANTHER" id="PTHR15832:SF1">
    <property type="entry name" value="HETEROCHROMATIN PROTEIN 1-BINDING PROTEIN 3"/>
    <property type="match status" value="1"/>
</dbReference>
<organism evidence="10 11">
    <name type="scientific">Goodea atripinnis</name>
    <dbReference type="NCBI Taxonomy" id="208336"/>
    <lineage>
        <taxon>Eukaryota</taxon>
        <taxon>Metazoa</taxon>
        <taxon>Chordata</taxon>
        <taxon>Craniata</taxon>
        <taxon>Vertebrata</taxon>
        <taxon>Euteleostomi</taxon>
        <taxon>Actinopterygii</taxon>
        <taxon>Neopterygii</taxon>
        <taxon>Teleostei</taxon>
        <taxon>Neoteleostei</taxon>
        <taxon>Acanthomorphata</taxon>
        <taxon>Ovalentaria</taxon>
        <taxon>Atherinomorphae</taxon>
        <taxon>Cyprinodontiformes</taxon>
        <taxon>Goodeidae</taxon>
        <taxon>Goodea</taxon>
    </lineage>
</organism>
<evidence type="ECO:0000256" key="8">
    <source>
        <dbReference type="SAM" id="Phobius"/>
    </source>
</evidence>
<gene>
    <name evidence="10" type="ORF">GOODEAATRI_015928</name>
</gene>
<dbReference type="Gene3D" id="1.10.10.10">
    <property type="entry name" value="Winged helix-like DNA-binding domain superfamily/Winged helix DNA-binding domain"/>
    <property type="match status" value="2"/>
</dbReference>
<dbReference type="SMART" id="SM00526">
    <property type="entry name" value="H15"/>
    <property type="match status" value="1"/>
</dbReference>
<dbReference type="InterPro" id="IPR036388">
    <property type="entry name" value="WH-like_DNA-bd_sf"/>
</dbReference>
<comment type="subcellular location">
    <subcellularLocation>
        <location evidence="2">Chromosome</location>
    </subcellularLocation>
    <subcellularLocation>
        <location evidence="1">Nucleus</location>
    </subcellularLocation>
</comment>
<evidence type="ECO:0000256" key="3">
    <source>
        <dbReference type="ARBA" id="ARBA00019297"/>
    </source>
</evidence>
<dbReference type="InterPro" id="IPR005818">
    <property type="entry name" value="Histone_H1/H5_H15"/>
</dbReference>
<evidence type="ECO:0000313" key="10">
    <source>
        <dbReference type="EMBL" id="MEQ2171960.1"/>
    </source>
</evidence>